<dbReference type="InterPro" id="IPR036942">
    <property type="entry name" value="Beta-barrel_TonB_sf"/>
</dbReference>
<dbReference type="Pfam" id="PF00593">
    <property type="entry name" value="TonB_dep_Rec_b-barrel"/>
    <property type="match status" value="1"/>
</dbReference>
<dbReference type="PANTHER" id="PTHR30069:SF36">
    <property type="entry name" value="BLL6948 PROTEIN"/>
    <property type="match status" value="1"/>
</dbReference>
<dbReference type="GO" id="GO:0009279">
    <property type="term" value="C:cell outer membrane"/>
    <property type="evidence" value="ECO:0007669"/>
    <property type="project" value="UniProtKB-SubCell"/>
</dbReference>
<evidence type="ECO:0000256" key="3">
    <source>
        <dbReference type="ARBA" id="ARBA00022452"/>
    </source>
</evidence>
<reference evidence="13" key="2">
    <citation type="submission" date="2013-04" db="EMBL/GenBank/DDBJ databases">
        <title>Bisphenol A degrading Sphingobium sp. strain BiD32.</title>
        <authorList>
            <person name="Nielsen J.L."/>
            <person name="Zhou N.A."/>
            <person name="Kjeldal H."/>
        </authorList>
    </citation>
    <scope>NUCLEOTIDE SEQUENCE [LARGE SCALE GENOMIC DNA]</scope>
    <source>
        <strain evidence="13">BiD32</strain>
    </source>
</reference>
<evidence type="ECO:0000259" key="11">
    <source>
        <dbReference type="Pfam" id="PF07715"/>
    </source>
</evidence>
<keyword evidence="13" id="KW-1185">Reference proteome</keyword>
<keyword evidence="6 8" id="KW-0472">Membrane</keyword>
<dbReference type="SUPFAM" id="SSF56935">
    <property type="entry name" value="Porins"/>
    <property type="match status" value="1"/>
</dbReference>
<evidence type="ECO:0000256" key="9">
    <source>
        <dbReference type="SAM" id="SignalP"/>
    </source>
</evidence>
<dbReference type="AlphaFoldDB" id="N1MMW6"/>
<evidence type="ECO:0000256" key="1">
    <source>
        <dbReference type="ARBA" id="ARBA00004571"/>
    </source>
</evidence>
<keyword evidence="9" id="KW-0732">Signal</keyword>
<comment type="similarity">
    <text evidence="8">Belongs to the TonB-dependent receptor family.</text>
</comment>
<evidence type="ECO:0000313" key="12">
    <source>
        <dbReference type="EMBL" id="CCW18291.1"/>
    </source>
</evidence>
<evidence type="ECO:0000256" key="7">
    <source>
        <dbReference type="ARBA" id="ARBA00023237"/>
    </source>
</evidence>
<keyword evidence="12" id="KW-0675">Receptor</keyword>
<dbReference type="EMBL" id="CAVK010000129">
    <property type="protein sequence ID" value="CCW18291.1"/>
    <property type="molecule type" value="Genomic_DNA"/>
</dbReference>
<dbReference type="PANTHER" id="PTHR30069">
    <property type="entry name" value="TONB-DEPENDENT OUTER MEMBRANE RECEPTOR"/>
    <property type="match status" value="1"/>
</dbReference>
<comment type="subcellular location">
    <subcellularLocation>
        <location evidence="1">Cell outer membrane</location>
        <topology evidence="1">Multi-pass membrane protein</topology>
    </subcellularLocation>
</comment>
<dbReference type="GO" id="GO:0015344">
    <property type="term" value="F:siderophore uptake transmembrane transporter activity"/>
    <property type="evidence" value="ECO:0007669"/>
    <property type="project" value="TreeGrafter"/>
</dbReference>
<feature type="domain" description="TonB-dependent receptor-like beta-barrel" evidence="10">
    <location>
        <begin position="319"/>
        <end position="652"/>
    </location>
</feature>
<protein>
    <submittedName>
        <fullName evidence="12">Outer membrane receptor proteins, mostly Fe transport</fullName>
    </submittedName>
</protein>
<keyword evidence="7" id="KW-0998">Cell outer membrane</keyword>
<feature type="chain" id="PRO_5004108480" evidence="9">
    <location>
        <begin position="43"/>
        <end position="697"/>
    </location>
</feature>
<keyword evidence="5 8" id="KW-0798">TonB box</keyword>
<proteinExistence type="inferred from homology"/>
<keyword evidence="2" id="KW-0813">Transport</keyword>
<feature type="domain" description="TonB-dependent receptor plug" evidence="11">
    <location>
        <begin position="81"/>
        <end position="186"/>
    </location>
</feature>
<dbReference type="InterPro" id="IPR037066">
    <property type="entry name" value="Plug_dom_sf"/>
</dbReference>
<comment type="caution">
    <text evidence="12">The sequence shown here is derived from an EMBL/GenBank/DDBJ whole genome shotgun (WGS) entry which is preliminary data.</text>
</comment>
<evidence type="ECO:0000256" key="4">
    <source>
        <dbReference type="ARBA" id="ARBA00022692"/>
    </source>
</evidence>
<organism evidence="12 13">
    <name type="scientific">Sphingobium indicum BiD32</name>
    <dbReference type="NCBI Taxonomy" id="1301087"/>
    <lineage>
        <taxon>Bacteria</taxon>
        <taxon>Pseudomonadati</taxon>
        <taxon>Pseudomonadota</taxon>
        <taxon>Alphaproteobacteria</taxon>
        <taxon>Sphingomonadales</taxon>
        <taxon>Sphingomonadaceae</taxon>
        <taxon>Sphingobium</taxon>
    </lineage>
</organism>
<dbReference type="InterPro" id="IPR000531">
    <property type="entry name" value="Beta-barrel_TonB"/>
</dbReference>
<dbReference type="Pfam" id="PF07715">
    <property type="entry name" value="Plug"/>
    <property type="match status" value="1"/>
</dbReference>
<dbReference type="Gene3D" id="2.40.170.20">
    <property type="entry name" value="TonB-dependent receptor, beta-barrel domain"/>
    <property type="match status" value="1"/>
</dbReference>
<reference evidence="12 13" key="1">
    <citation type="submission" date="2013-03" db="EMBL/GenBank/DDBJ databases">
        <authorList>
            <person name="Le V."/>
        </authorList>
    </citation>
    <scope>NUCLEOTIDE SEQUENCE [LARGE SCALE GENOMIC DNA]</scope>
    <source>
        <strain evidence="12 13">BiD32</strain>
    </source>
</reference>
<evidence type="ECO:0000256" key="2">
    <source>
        <dbReference type="ARBA" id="ARBA00022448"/>
    </source>
</evidence>
<evidence type="ECO:0000256" key="6">
    <source>
        <dbReference type="ARBA" id="ARBA00023136"/>
    </source>
</evidence>
<name>N1MMW6_9SPHN</name>
<evidence type="ECO:0000313" key="13">
    <source>
        <dbReference type="Proteomes" id="UP000013201"/>
    </source>
</evidence>
<dbReference type="GO" id="GO:0044718">
    <property type="term" value="P:siderophore transmembrane transport"/>
    <property type="evidence" value="ECO:0007669"/>
    <property type="project" value="TreeGrafter"/>
</dbReference>
<dbReference type="InterPro" id="IPR012910">
    <property type="entry name" value="Plug_dom"/>
</dbReference>
<evidence type="ECO:0000256" key="8">
    <source>
        <dbReference type="RuleBase" id="RU003357"/>
    </source>
</evidence>
<dbReference type="Proteomes" id="UP000013201">
    <property type="component" value="Unassembled WGS sequence"/>
</dbReference>
<feature type="signal peptide" evidence="9">
    <location>
        <begin position="1"/>
        <end position="42"/>
    </location>
</feature>
<keyword evidence="4" id="KW-0812">Transmembrane</keyword>
<dbReference type="InterPro" id="IPR039426">
    <property type="entry name" value="TonB-dep_rcpt-like"/>
</dbReference>
<dbReference type="Gene3D" id="2.170.130.10">
    <property type="entry name" value="TonB-dependent receptor, plug domain"/>
    <property type="match status" value="1"/>
</dbReference>
<keyword evidence="3" id="KW-1134">Transmembrane beta strand</keyword>
<gene>
    <name evidence="12" type="ORF">EBBID32_26420</name>
</gene>
<evidence type="ECO:0000256" key="5">
    <source>
        <dbReference type="ARBA" id="ARBA00023077"/>
    </source>
</evidence>
<evidence type="ECO:0000259" key="10">
    <source>
        <dbReference type="Pfam" id="PF00593"/>
    </source>
</evidence>
<accession>N1MMW6</accession>
<sequence>MSPVRAGLPRPRRKTPGDYFVIKTITTSSALALLCIGTSAFAETCDIETHTSVSVVVAGKDIVVFGRGEAMIGTAKSASEGSVRGADLLVRPLLRVAELLEAVPGLVATQHSGSGKANQYFLRGFNLDHGSDFSTYIDDVQMNFRTHGHGHGYLDLNGLIPEIVGREDFRKGTYHADGGDFALAGAAYMTTIKGYDRPWASAETGSYGWRRVAAGGTLHDLGAGDLTLVAQAKTYDGPWQEPERLRHFSGFAKYSKPSGAGTLEASLQAYRATWHPTEQIPERIIGKALCADVFCSPDPSARGETTRLLANIAVKEPTWRANVYAQFYDWSMFSNPTYTDPDGTSAQIKQFDWRWVLGLSAQKHWKIADSLAVSLGTENRYDAVGDVGVDRTAARAFLESLGHYRVGELSSALYGEVAWKPLAGLRVTGGLRGDYYHYSVRARDAVAASLGEGSGSASILSSKASIAYQVTPHLELYANWGGGFHSNDVRGAVNTDTPVPVLVRGIGKELGGRIQFSGVTLTATYWWLHVGSELRFIGDSNAVEPSGASGRHGYEIVAFWRPFLWLALDGNYTASHARFDNGDHIPNAFENAASAGAAIILDPWEASIRVRYLGPSPLVEDNSVRDRGSSVINARAAWKGKKVEIFGEVLNIFSRDKDIAYYYESYIPAFDAGAPVEGRLSRVVEPRTVRIGAKVNF</sequence>